<dbReference type="Proteomes" id="UP000482800">
    <property type="component" value="Unassembled WGS sequence"/>
</dbReference>
<protein>
    <submittedName>
        <fullName evidence="3">Uncharacterized protein</fullName>
    </submittedName>
</protein>
<keyword evidence="2" id="KW-0812">Transmembrane</keyword>
<comment type="caution">
    <text evidence="3">The sequence shown here is derived from an EMBL/GenBank/DDBJ whole genome shotgun (WGS) entry which is preliminary data.</text>
</comment>
<feature type="transmembrane region" description="Helical" evidence="2">
    <location>
        <begin position="130"/>
        <end position="150"/>
    </location>
</feature>
<reference evidence="3 4" key="2">
    <citation type="submission" date="2020-03" db="EMBL/GenBank/DDBJ databases">
        <authorList>
            <person name="Ichikawa N."/>
            <person name="Kimura A."/>
            <person name="Kitahashi Y."/>
            <person name="Uohara A."/>
        </authorList>
    </citation>
    <scope>NUCLEOTIDE SEQUENCE [LARGE SCALE GENOMIC DNA]</scope>
    <source>
        <strain evidence="3 4">NBRC 108639</strain>
    </source>
</reference>
<dbReference type="AlphaFoldDB" id="A0A6V8KEC2"/>
<organism evidence="3 4">
    <name type="scientific">Phytohabitans houttuyneae</name>
    <dbReference type="NCBI Taxonomy" id="1076126"/>
    <lineage>
        <taxon>Bacteria</taxon>
        <taxon>Bacillati</taxon>
        <taxon>Actinomycetota</taxon>
        <taxon>Actinomycetes</taxon>
        <taxon>Micromonosporales</taxon>
        <taxon>Micromonosporaceae</taxon>
    </lineage>
</organism>
<keyword evidence="2" id="KW-0472">Membrane</keyword>
<gene>
    <name evidence="3" type="ORF">Phou_059500</name>
</gene>
<dbReference type="RefSeq" id="WP_173061423.1">
    <property type="nucleotide sequence ID" value="NZ_BAABGO010000022.1"/>
</dbReference>
<dbReference type="EMBL" id="BLPF01000002">
    <property type="protein sequence ID" value="GFJ81770.1"/>
    <property type="molecule type" value="Genomic_DNA"/>
</dbReference>
<feature type="compositionally biased region" description="Basic and acidic residues" evidence="1">
    <location>
        <begin position="358"/>
        <end position="371"/>
    </location>
</feature>
<evidence type="ECO:0000313" key="4">
    <source>
        <dbReference type="Proteomes" id="UP000482800"/>
    </source>
</evidence>
<keyword evidence="2" id="KW-1133">Transmembrane helix</keyword>
<proteinExistence type="predicted"/>
<evidence type="ECO:0000256" key="1">
    <source>
        <dbReference type="SAM" id="MobiDB-lite"/>
    </source>
</evidence>
<evidence type="ECO:0000256" key="2">
    <source>
        <dbReference type="SAM" id="Phobius"/>
    </source>
</evidence>
<accession>A0A6V8KEC2</accession>
<feature type="compositionally biased region" description="Basic and acidic residues" evidence="1">
    <location>
        <begin position="328"/>
        <end position="337"/>
    </location>
</feature>
<reference evidence="3 4" key="1">
    <citation type="submission" date="2020-03" db="EMBL/GenBank/DDBJ databases">
        <title>Whole genome shotgun sequence of Phytohabitans houttuyneae NBRC 108639.</title>
        <authorList>
            <person name="Komaki H."/>
            <person name="Tamura T."/>
        </authorList>
    </citation>
    <scope>NUCLEOTIDE SEQUENCE [LARGE SCALE GENOMIC DNA]</scope>
    <source>
        <strain evidence="3 4">NBRC 108639</strain>
    </source>
</reference>
<sequence>MAAGERARTAENLRGELRNARHIIDLTRASLPMLAGPQGRHGEQDAHDLLWQLAELDLAVPRTPPTDGRPSLADVMLALPHLTVLSQPQVDALDAALKDFDDEIRSLLDEHDGQEWRERALGLTTAIRPYLVRVSLSVAAGLLATVVTAALAGPVVVASLLVATAGLLVSAICAEAQALVPQSRPAPDPSAHLVARHMDLASALGDLTNLLDRASDPRAKEEWLPLVQRASLTAAIIAIDTDQESRKFAWAGAPGYLTMLHTTRVLLVAQATAPAIDPEAHEHLTSLADRFAATHPPADLHRMRQPASPPTFDVPVTRGFIAFPDLPESERADRREQTPVTNLDEAPASPVPPPPPRVEFEELTTRVKKPDEDLDGPGGSFGFF</sequence>
<name>A0A6V8KEC2_9ACTN</name>
<keyword evidence="4" id="KW-1185">Reference proteome</keyword>
<evidence type="ECO:0000313" key="3">
    <source>
        <dbReference type="EMBL" id="GFJ81770.1"/>
    </source>
</evidence>
<feature type="region of interest" description="Disordered" evidence="1">
    <location>
        <begin position="323"/>
        <end position="384"/>
    </location>
</feature>